<name>A0A7V8VEU4_9BACT</name>
<dbReference type="InterPro" id="IPR051450">
    <property type="entry name" value="Gfo/Idh/MocA_Oxidoreductases"/>
</dbReference>
<gene>
    <name evidence="3" type="ORF">H0921_11290</name>
</gene>
<protein>
    <submittedName>
        <fullName evidence="3">Gfo/Idh/MocA family oxidoreductase</fullName>
    </submittedName>
</protein>
<dbReference type="SUPFAM" id="SSF51735">
    <property type="entry name" value="NAD(P)-binding Rossmann-fold domains"/>
    <property type="match status" value="1"/>
</dbReference>
<dbReference type="RefSeq" id="WP_194538185.1">
    <property type="nucleotide sequence ID" value="NZ_JACEFB010000007.1"/>
</dbReference>
<evidence type="ECO:0000313" key="3">
    <source>
        <dbReference type="EMBL" id="MBA2226744.1"/>
    </source>
</evidence>
<evidence type="ECO:0000259" key="1">
    <source>
        <dbReference type="Pfam" id="PF01408"/>
    </source>
</evidence>
<dbReference type="Pfam" id="PF22725">
    <property type="entry name" value="GFO_IDH_MocA_C3"/>
    <property type="match status" value="1"/>
</dbReference>
<accession>A0A7V8VEU4</accession>
<dbReference type="InterPro" id="IPR036291">
    <property type="entry name" value="NAD(P)-bd_dom_sf"/>
</dbReference>
<keyword evidence="4" id="KW-1185">Reference proteome</keyword>
<comment type="caution">
    <text evidence="3">The sequence shown here is derived from an EMBL/GenBank/DDBJ whole genome shotgun (WGS) entry which is preliminary data.</text>
</comment>
<dbReference type="Gene3D" id="3.40.50.720">
    <property type="entry name" value="NAD(P)-binding Rossmann-like Domain"/>
    <property type="match status" value="1"/>
</dbReference>
<feature type="domain" description="GFO/IDH/MocA-like oxidoreductase" evidence="2">
    <location>
        <begin position="150"/>
        <end position="230"/>
    </location>
</feature>
<dbReference type="Proteomes" id="UP000542342">
    <property type="component" value="Unassembled WGS sequence"/>
</dbReference>
<sequence length="372" mass="41047">MTRLRTAVIGVGHLGQHHARILAHLPDVELVGVVDVNPEQARLVAERLGTRPYTHYQPLLRQVDAVHVVTPTVYHHEVAAAFLEAGVPVLVEKPICRTLAEADHLIALAQRAGVPLQVGHIERFNPAFEELLRRPIRPKFIEAERHGPFTGRSTDIGAVLDLMIHDLDLLLTLVGAPVERVAAVGASVFGGHEDMVNARLEFANGCIAHVTASRITRHPKRRLRIWAPEGYAGIDFVTRKLILVQPSEEVRRYGIPLEQLDAAARARLKEELFGRYLQVLHLDGDRKGDMLTAEIQHFLHCVRTGERPRVSGQDGREALALAERVLDALHQHAWEGHAHGPVGPHQLPAPAGYLFSPAQLARPEAEPNAEAA</sequence>
<dbReference type="Gene3D" id="3.30.360.10">
    <property type="entry name" value="Dihydrodipicolinate Reductase, domain 2"/>
    <property type="match status" value="1"/>
</dbReference>
<dbReference type="PANTHER" id="PTHR43377">
    <property type="entry name" value="BILIVERDIN REDUCTASE A"/>
    <property type="match status" value="1"/>
</dbReference>
<evidence type="ECO:0000259" key="2">
    <source>
        <dbReference type="Pfam" id="PF22725"/>
    </source>
</evidence>
<dbReference type="AlphaFoldDB" id="A0A7V8VEU4"/>
<organism evidence="3 4">
    <name type="scientific">Thermogemmata fonticola</name>
    <dbReference type="NCBI Taxonomy" id="2755323"/>
    <lineage>
        <taxon>Bacteria</taxon>
        <taxon>Pseudomonadati</taxon>
        <taxon>Planctomycetota</taxon>
        <taxon>Planctomycetia</taxon>
        <taxon>Gemmatales</taxon>
        <taxon>Gemmataceae</taxon>
        <taxon>Thermogemmata</taxon>
    </lineage>
</organism>
<dbReference type="SUPFAM" id="SSF55347">
    <property type="entry name" value="Glyceraldehyde-3-phosphate dehydrogenase-like, C-terminal domain"/>
    <property type="match status" value="1"/>
</dbReference>
<reference evidence="3 4" key="1">
    <citation type="submission" date="2020-07" db="EMBL/GenBank/DDBJ databases">
        <title>Thermogemmata thermophila gen. nov., sp. nov., a novel moderate thermophilic planctomycete from a Kamchatka hot spring.</title>
        <authorList>
            <person name="Elcheninov A.G."/>
            <person name="Podosokorskaya O.A."/>
            <person name="Kovaleva O.L."/>
            <person name="Novikov A."/>
            <person name="Bonch-Osmolovskaya E.A."/>
            <person name="Toshchakov S.V."/>
            <person name="Kublanov I.V."/>
        </authorList>
    </citation>
    <scope>NUCLEOTIDE SEQUENCE [LARGE SCALE GENOMIC DNA]</scope>
    <source>
        <strain evidence="3 4">2918</strain>
    </source>
</reference>
<dbReference type="Pfam" id="PF01408">
    <property type="entry name" value="GFO_IDH_MocA"/>
    <property type="match status" value="1"/>
</dbReference>
<evidence type="ECO:0000313" key="4">
    <source>
        <dbReference type="Proteomes" id="UP000542342"/>
    </source>
</evidence>
<dbReference type="GO" id="GO:0000166">
    <property type="term" value="F:nucleotide binding"/>
    <property type="evidence" value="ECO:0007669"/>
    <property type="project" value="InterPro"/>
</dbReference>
<dbReference type="PANTHER" id="PTHR43377:SF1">
    <property type="entry name" value="BILIVERDIN REDUCTASE A"/>
    <property type="match status" value="1"/>
</dbReference>
<dbReference type="EMBL" id="JACEFB010000007">
    <property type="protein sequence ID" value="MBA2226744.1"/>
    <property type="molecule type" value="Genomic_DNA"/>
</dbReference>
<proteinExistence type="predicted"/>
<dbReference type="InterPro" id="IPR000683">
    <property type="entry name" value="Gfo/Idh/MocA-like_OxRdtase_N"/>
</dbReference>
<feature type="domain" description="Gfo/Idh/MocA-like oxidoreductase N-terminal" evidence="1">
    <location>
        <begin position="4"/>
        <end position="120"/>
    </location>
</feature>
<dbReference type="InterPro" id="IPR055170">
    <property type="entry name" value="GFO_IDH_MocA-like_dom"/>
</dbReference>